<evidence type="ECO:0000256" key="1">
    <source>
        <dbReference type="SAM" id="MobiDB-lite"/>
    </source>
</evidence>
<keyword evidence="3" id="KW-1185">Reference proteome</keyword>
<reference evidence="2 3" key="1">
    <citation type="submission" date="2024-04" db="EMBL/GenBank/DDBJ databases">
        <authorList>
            <person name="Fracassetti M."/>
        </authorList>
    </citation>
    <scope>NUCLEOTIDE SEQUENCE [LARGE SCALE GENOMIC DNA]</scope>
</reference>
<dbReference type="Proteomes" id="UP001497516">
    <property type="component" value="Chromosome 2"/>
</dbReference>
<gene>
    <name evidence="2" type="ORF">LTRI10_LOCUS11678</name>
</gene>
<accession>A0AAV2D8F8</accession>
<name>A0AAV2D8F8_9ROSI</name>
<evidence type="ECO:0000313" key="3">
    <source>
        <dbReference type="Proteomes" id="UP001497516"/>
    </source>
</evidence>
<protein>
    <submittedName>
        <fullName evidence="2">Uncharacterized protein</fullName>
    </submittedName>
</protein>
<evidence type="ECO:0000313" key="2">
    <source>
        <dbReference type="EMBL" id="CAL1368659.1"/>
    </source>
</evidence>
<organism evidence="2 3">
    <name type="scientific">Linum trigynum</name>
    <dbReference type="NCBI Taxonomy" id="586398"/>
    <lineage>
        <taxon>Eukaryota</taxon>
        <taxon>Viridiplantae</taxon>
        <taxon>Streptophyta</taxon>
        <taxon>Embryophyta</taxon>
        <taxon>Tracheophyta</taxon>
        <taxon>Spermatophyta</taxon>
        <taxon>Magnoliopsida</taxon>
        <taxon>eudicotyledons</taxon>
        <taxon>Gunneridae</taxon>
        <taxon>Pentapetalae</taxon>
        <taxon>rosids</taxon>
        <taxon>fabids</taxon>
        <taxon>Malpighiales</taxon>
        <taxon>Linaceae</taxon>
        <taxon>Linum</taxon>
    </lineage>
</organism>
<proteinExistence type="predicted"/>
<feature type="region of interest" description="Disordered" evidence="1">
    <location>
        <begin position="64"/>
        <end position="91"/>
    </location>
</feature>
<dbReference type="AlphaFoldDB" id="A0AAV2D8F8"/>
<sequence>MPLNLHVRIAISEKLLGTEELHSFQTFAIITNKTRWEKYTQFEAGAKLEVKISIQGNAAHTAITAGPRRRQPTNQKTQTGPIAELGPMGEG</sequence>
<dbReference type="EMBL" id="OZ034815">
    <property type="protein sequence ID" value="CAL1368659.1"/>
    <property type="molecule type" value="Genomic_DNA"/>
</dbReference>